<name>A0AAX6H732_IRIPA</name>
<reference evidence="2" key="2">
    <citation type="submission" date="2023-04" db="EMBL/GenBank/DDBJ databases">
        <authorList>
            <person name="Bruccoleri R.E."/>
            <person name="Oakeley E.J."/>
            <person name="Faust A.-M."/>
            <person name="Dessus-Babus S."/>
            <person name="Altorfer M."/>
            <person name="Burckhardt D."/>
            <person name="Oertli M."/>
            <person name="Naumann U."/>
            <person name="Petersen F."/>
            <person name="Wong J."/>
        </authorList>
    </citation>
    <scope>NUCLEOTIDE SEQUENCE</scope>
    <source>
        <strain evidence="2">GSM-AAB239-AS_SAM_17_03QT</strain>
        <tissue evidence="2">Leaf</tissue>
    </source>
</reference>
<dbReference type="EMBL" id="JANAVB010012197">
    <property type="protein sequence ID" value="KAJ6836381.1"/>
    <property type="molecule type" value="Genomic_DNA"/>
</dbReference>
<feature type="compositionally biased region" description="Polar residues" evidence="1">
    <location>
        <begin position="24"/>
        <end position="35"/>
    </location>
</feature>
<dbReference type="Gene3D" id="3.30.70.330">
    <property type="match status" value="1"/>
</dbReference>
<dbReference type="InterPro" id="IPR012677">
    <property type="entry name" value="Nucleotide-bd_a/b_plait_sf"/>
</dbReference>
<gene>
    <name evidence="2" type="ORF">M6B38_327365</name>
</gene>
<dbReference type="PANTHER" id="PTHR21678">
    <property type="entry name" value="GROWTH INHIBITION AND DIFFERENTIATION RELATED PROTEIN 88"/>
    <property type="match status" value="1"/>
</dbReference>
<reference evidence="2" key="1">
    <citation type="journal article" date="2023" name="GigaByte">
        <title>Genome assembly of the bearded iris, Iris pallida Lam.</title>
        <authorList>
            <person name="Bruccoleri R.E."/>
            <person name="Oakeley E.J."/>
            <person name="Faust A.M.E."/>
            <person name="Altorfer M."/>
            <person name="Dessus-Babus S."/>
            <person name="Burckhardt D."/>
            <person name="Oertli M."/>
            <person name="Naumann U."/>
            <person name="Petersen F."/>
            <person name="Wong J."/>
        </authorList>
    </citation>
    <scope>NUCLEOTIDE SEQUENCE</scope>
    <source>
        <strain evidence="2">GSM-AAB239-AS_SAM_17_03QT</strain>
    </source>
</reference>
<evidence type="ECO:0000256" key="1">
    <source>
        <dbReference type="SAM" id="MobiDB-lite"/>
    </source>
</evidence>
<feature type="compositionally biased region" description="Basic and acidic residues" evidence="1">
    <location>
        <begin position="282"/>
        <end position="291"/>
    </location>
</feature>
<feature type="region of interest" description="Disordered" evidence="1">
    <location>
        <begin position="90"/>
        <end position="148"/>
    </location>
</feature>
<dbReference type="AlphaFoldDB" id="A0AAX6H732"/>
<comment type="caution">
    <text evidence="2">The sequence shown here is derived from an EMBL/GenBank/DDBJ whole genome shotgun (WGS) entry which is preliminary data.</text>
</comment>
<sequence>MFFFPHALTLPHWIEKNNMDSSKETINGSDFQTLNSTSSSSRSRDLDAPEAKTRVSNSSKVHVEEEEEEEKDEDWEALAECAIPGEALLTPQQQETASKTSTADPLPQGTPKRRGRGSFLYQKSCLYSDQPDDGTTSVNTSGSEDVEGQKNCLENVTTQVRDLRFGTGHVLVLYDFSPSTRTIDLEKLFDDFRDRGFAIRWVNDTTALAVFRTPSIAHEALIGTRCPFKVRPLEEEDDLVTQISPRDLEPPVPRPKTSTRTAQRLIAQGMGIKLSTNFGSNELRKQEEARKNRILSRQSLKDDAWGSDDP</sequence>
<feature type="region of interest" description="Disordered" evidence="1">
    <location>
        <begin position="277"/>
        <end position="310"/>
    </location>
</feature>
<proteinExistence type="predicted"/>
<dbReference type="PANTHER" id="PTHR21678:SF0">
    <property type="entry name" value="C3H1-TYPE DOMAIN-CONTAINING PROTEIN"/>
    <property type="match status" value="1"/>
</dbReference>
<organism evidence="2 3">
    <name type="scientific">Iris pallida</name>
    <name type="common">Sweet iris</name>
    <dbReference type="NCBI Taxonomy" id="29817"/>
    <lineage>
        <taxon>Eukaryota</taxon>
        <taxon>Viridiplantae</taxon>
        <taxon>Streptophyta</taxon>
        <taxon>Embryophyta</taxon>
        <taxon>Tracheophyta</taxon>
        <taxon>Spermatophyta</taxon>
        <taxon>Magnoliopsida</taxon>
        <taxon>Liliopsida</taxon>
        <taxon>Asparagales</taxon>
        <taxon>Iridaceae</taxon>
        <taxon>Iridoideae</taxon>
        <taxon>Irideae</taxon>
        <taxon>Iris</taxon>
    </lineage>
</organism>
<feature type="compositionally biased region" description="Polar residues" evidence="1">
    <location>
        <begin position="90"/>
        <end position="103"/>
    </location>
</feature>
<dbReference type="Proteomes" id="UP001140949">
    <property type="component" value="Unassembled WGS sequence"/>
</dbReference>
<feature type="compositionally biased region" description="Basic and acidic residues" evidence="1">
    <location>
        <begin position="42"/>
        <end position="53"/>
    </location>
</feature>
<keyword evidence="3" id="KW-1185">Reference proteome</keyword>
<protein>
    <submittedName>
        <fullName evidence="2">R3H and coiled-coil domain-containing protein 1</fullName>
    </submittedName>
</protein>
<accession>A0AAX6H732</accession>
<feature type="compositionally biased region" description="Acidic residues" evidence="1">
    <location>
        <begin position="64"/>
        <end position="75"/>
    </location>
</feature>
<evidence type="ECO:0000313" key="2">
    <source>
        <dbReference type="EMBL" id="KAJ6836381.1"/>
    </source>
</evidence>
<feature type="region of interest" description="Disordered" evidence="1">
    <location>
        <begin position="24"/>
        <end position="75"/>
    </location>
</feature>
<dbReference type="InterPro" id="IPR039884">
    <property type="entry name" value="R3HC1/R3HCL"/>
</dbReference>
<feature type="compositionally biased region" description="Polar residues" evidence="1">
    <location>
        <begin position="133"/>
        <end position="143"/>
    </location>
</feature>
<evidence type="ECO:0000313" key="3">
    <source>
        <dbReference type="Proteomes" id="UP001140949"/>
    </source>
</evidence>